<organism evidence="1">
    <name type="scientific">Rhizophora mucronata</name>
    <name type="common">Asiatic mangrove</name>
    <dbReference type="NCBI Taxonomy" id="61149"/>
    <lineage>
        <taxon>Eukaryota</taxon>
        <taxon>Viridiplantae</taxon>
        <taxon>Streptophyta</taxon>
        <taxon>Embryophyta</taxon>
        <taxon>Tracheophyta</taxon>
        <taxon>Spermatophyta</taxon>
        <taxon>Magnoliopsida</taxon>
        <taxon>eudicotyledons</taxon>
        <taxon>Gunneridae</taxon>
        <taxon>Pentapetalae</taxon>
        <taxon>rosids</taxon>
        <taxon>fabids</taxon>
        <taxon>Malpighiales</taxon>
        <taxon>Rhizophoraceae</taxon>
        <taxon>Rhizophora</taxon>
    </lineage>
</organism>
<proteinExistence type="predicted"/>
<protein>
    <submittedName>
        <fullName evidence="1">Uncharacterized protein</fullName>
    </submittedName>
</protein>
<sequence length="47" mass="5728">MVKRRTKREGTKIPCDSKVNYFLFYHTARLAHNKMKWRNRKHAANSH</sequence>
<accession>A0A2P2NIT0</accession>
<evidence type="ECO:0000313" key="1">
    <source>
        <dbReference type="EMBL" id="MBX42344.1"/>
    </source>
</evidence>
<name>A0A2P2NIT0_RHIMU</name>
<dbReference type="AlphaFoldDB" id="A0A2P2NIT0"/>
<dbReference type="EMBL" id="GGEC01061860">
    <property type="protein sequence ID" value="MBX42344.1"/>
    <property type="molecule type" value="Transcribed_RNA"/>
</dbReference>
<reference evidence="1" key="1">
    <citation type="submission" date="2018-02" db="EMBL/GenBank/DDBJ databases">
        <title>Rhizophora mucronata_Transcriptome.</title>
        <authorList>
            <person name="Meera S.P."/>
            <person name="Sreeshan A."/>
            <person name="Augustine A."/>
        </authorList>
    </citation>
    <scope>NUCLEOTIDE SEQUENCE</scope>
    <source>
        <tissue evidence="1">Leaf</tissue>
    </source>
</reference>